<reference evidence="1" key="1">
    <citation type="journal article" date="2020" name="mSystems">
        <title>Genome- and Community-Level Interaction Insights into Carbon Utilization and Element Cycling Functions of Hydrothermarchaeota in Hydrothermal Sediment.</title>
        <authorList>
            <person name="Zhou Z."/>
            <person name="Liu Y."/>
            <person name="Xu W."/>
            <person name="Pan J."/>
            <person name="Luo Z.H."/>
            <person name="Li M."/>
        </authorList>
    </citation>
    <scope>NUCLEOTIDE SEQUENCE [LARGE SCALE GENOMIC DNA]</scope>
    <source>
        <strain evidence="1">SpSt-853</strain>
    </source>
</reference>
<organism evidence="1">
    <name type="scientific">Desulfobacca acetoxidans</name>
    <dbReference type="NCBI Taxonomy" id="60893"/>
    <lineage>
        <taxon>Bacteria</taxon>
        <taxon>Pseudomonadati</taxon>
        <taxon>Thermodesulfobacteriota</taxon>
        <taxon>Desulfobaccia</taxon>
        <taxon>Desulfobaccales</taxon>
        <taxon>Desulfobaccaceae</taxon>
        <taxon>Desulfobacca</taxon>
    </lineage>
</organism>
<proteinExistence type="predicted"/>
<gene>
    <name evidence="1" type="ORF">ENW48_03670</name>
</gene>
<dbReference type="AlphaFoldDB" id="A0A7C5EMV8"/>
<accession>A0A7C5EMV8</accession>
<name>A0A7C5EMV8_9BACT</name>
<evidence type="ECO:0000313" key="1">
    <source>
        <dbReference type="EMBL" id="HGZ11302.1"/>
    </source>
</evidence>
<dbReference type="EMBL" id="DTKJ01000022">
    <property type="protein sequence ID" value="HGZ11302.1"/>
    <property type="molecule type" value="Genomic_DNA"/>
</dbReference>
<protein>
    <submittedName>
        <fullName evidence="1">Uncharacterized protein</fullName>
    </submittedName>
</protein>
<comment type="caution">
    <text evidence="1">The sequence shown here is derived from an EMBL/GenBank/DDBJ whole genome shotgun (WGS) entry which is preliminary data.</text>
</comment>
<sequence length="249" mass="25907">MRLGRITCGVLLLMVLWPIEGLSGGSSQDVKVDTQKGYLGVQQGLAEFNIAGLGGEGTVSLNLTNSSIRGLYNTSAGIGSMKNQASVILVNLLPNQYFSPFTSTLQIMNNNQVSLGEYDYISRLQANSLQGSGLVAINLSAGNFNNQFTCVALHFSKGPLNSPNSPVVSSAHLGGTANGEGLVALTNAQLQAVAAASGNIFTELAKGRAMALVEGDGFKDFSGLVAITTLAGHGNQVQNNLQMTINTGR</sequence>